<dbReference type="InterPro" id="IPR041492">
    <property type="entry name" value="HAD_2"/>
</dbReference>
<dbReference type="InterPro" id="IPR006439">
    <property type="entry name" value="HAD-SF_hydro_IA"/>
</dbReference>
<dbReference type="Pfam" id="PF13419">
    <property type="entry name" value="HAD_2"/>
    <property type="match status" value="1"/>
</dbReference>
<dbReference type="SUPFAM" id="SSF56784">
    <property type="entry name" value="HAD-like"/>
    <property type="match status" value="1"/>
</dbReference>
<proteinExistence type="predicted"/>
<dbReference type="Proteomes" id="UP000219336">
    <property type="component" value="Unassembled WGS sequence"/>
</dbReference>
<keyword evidence="2" id="KW-1185">Reference proteome</keyword>
<dbReference type="AlphaFoldDB" id="A0A240EIJ2"/>
<dbReference type="OrthoDB" id="5623813at2"/>
<gene>
    <name evidence="1" type="primary">gph_2</name>
    <name evidence="1" type="ORF">VTH8203_02126</name>
</gene>
<keyword evidence="1" id="KW-0378">Hydrolase</keyword>
<dbReference type="SFLD" id="SFLDS00003">
    <property type="entry name" value="Haloacid_Dehalogenase"/>
    <property type="match status" value="1"/>
</dbReference>
<accession>A0A240EIJ2</accession>
<dbReference type="EMBL" id="OANU01000028">
    <property type="protein sequence ID" value="SNX48508.1"/>
    <property type="molecule type" value="Genomic_DNA"/>
</dbReference>
<reference evidence="2" key="1">
    <citation type="submission" date="2016-06" db="EMBL/GenBank/DDBJ databases">
        <authorList>
            <person name="Rodrigo-Torres L."/>
            <person name="Arahal R.D."/>
            <person name="Lucena T."/>
        </authorList>
    </citation>
    <scope>NUCLEOTIDE SEQUENCE [LARGE SCALE GENOMIC DNA]</scope>
    <source>
        <strain evidence="2">CECT8203</strain>
    </source>
</reference>
<dbReference type="NCBIfam" id="TIGR01549">
    <property type="entry name" value="HAD-SF-IA-v1"/>
    <property type="match status" value="1"/>
</dbReference>
<evidence type="ECO:0000313" key="2">
    <source>
        <dbReference type="Proteomes" id="UP000219336"/>
    </source>
</evidence>
<dbReference type="GO" id="GO:0008967">
    <property type="term" value="F:phosphoglycolate phosphatase activity"/>
    <property type="evidence" value="ECO:0007669"/>
    <property type="project" value="UniProtKB-EC"/>
</dbReference>
<dbReference type="InterPro" id="IPR036412">
    <property type="entry name" value="HAD-like_sf"/>
</dbReference>
<evidence type="ECO:0000313" key="1">
    <source>
        <dbReference type="EMBL" id="SNX48508.1"/>
    </source>
</evidence>
<dbReference type="Gene3D" id="3.40.50.1000">
    <property type="entry name" value="HAD superfamily/HAD-like"/>
    <property type="match status" value="1"/>
</dbReference>
<protein>
    <submittedName>
        <fullName evidence="1">Phosphoglycolate phosphatase</fullName>
        <ecNumber evidence="1">3.1.3.18</ecNumber>
    </submittedName>
</protein>
<dbReference type="PANTHER" id="PTHR43885:SF1">
    <property type="entry name" value="SUPERFAMILY HYDROLASE, PUTATIVE (AFU_ORTHOLOGUE AFUA_4G13290)-RELATED"/>
    <property type="match status" value="1"/>
</dbReference>
<dbReference type="EC" id="3.1.3.18" evidence="1"/>
<dbReference type="InterPro" id="IPR023214">
    <property type="entry name" value="HAD_sf"/>
</dbReference>
<dbReference type="PANTHER" id="PTHR43885">
    <property type="entry name" value="HALOACID DEHALOGENASE-LIKE HYDROLASE"/>
    <property type="match status" value="1"/>
</dbReference>
<name>A0A240EIJ2_9VIBR</name>
<dbReference type="SFLD" id="SFLDG01129">
    <property type="entry name" value="C1.5:_HAD__Beta-PGM__Phosphata"/>
    <property type="match status" value="1"/>
</dbReference>
<organism evidence="1 2">
    <name type="scientific">Vibrio thalassae</name>
    <dbReference type="NCBI Taxonomy" id="1243014"/>
    <lineage>
        <taxon>Bacteria</taxon>
        <taxon>Pseudomonadati</taxon>
        <taxon>Pseudomonadota</taxon>
        <taxon>Gammaproteobacteria</taxon>
        <taxon>Vibrionales</taxon>
        <taxon>Vibrionaceae</taxon>
        <taxon>Vibrio</taxon>
    </lineage>
</organism>
<dbReference type="Gene3D" id="1.10.260.80">
    <property type="match status" value="1"/>
</dbReference>
<dbReference type="RefSeq" id="WP_096993671.1">
    <property type="nucleotide sequence ID" value="NZ_JBHSII010000004.1"/>
</dbReference>
<sequence>MLKAIVFDLDNTLVSCSLNFSRLREVLGCPDDMDLLEHASSHPSVTERKRLHAIIIEHEIEDAKSSSLMKGASELLLWMTLAKLYSGVITRNCHQAAQAKLDANELKIEVLITREDFPAKPDPTALFHLMECWHLASKEVLYVGDHEYDVLTAKNAGCLSCLITNGDHVAPEQTQADLIFSSLEELHQHIINSGYY</sequence>